<name>I9RWV5_HELPX</name>
<organism evidence="1 2">
    <name type="scientific">Helicobacter pylori Hp H-24</name>
    <dbReference type="NCBI Taxonomy" id="992039"/>
    <lineage>
        <taxon>Bacteria</taxon>
        <taxon>Pseudomonadati</taxon>
        <taxon>Campylobacterota</taxon>
        <taxon>Epsilonproteobacteria</taxon>
        <taxon>Campylobacterales</taxon>
        <taxon>Helicobacteraceae</taxon>
        <taxon>Helicobacter</taxon>
    </lineage>
</organism>
<reference evidence="1 2" key="1">
    <citation type="journal article" date="2013" name="Pathog. Dis.">
        <title>Genome sequences of 65 Helicobacter pylori strains isolated from asymptomatic individuals and patients with gastric cancer, peptic ulcer disease, or gastritis.</title>
        <authorList>
            <person name="Blanchard T.G."/>
            <person name="Czinn S.J."/>
            <person name="Correa P."/>
            <person name="Nakazawa T."/>
            <person name="Keelan M."/>
            <person name="Morningstar L."/>
            <person name="Santana-Cruz I."/>
            <person name="Maroo A."/>
            <person name="McCracken C."/>
            <person name="Shefchek K."/>
            <person name="Daugherty S."/>
            <person name="Song Y."/>
            <person name="Fraser C.M."/>
            <person name="Fricke W.F."/>
        </authorList>
    </citation>
    <scope>NUCLEOTIDE SEQUENCE [LARGE SCALE GENOMIC DNA]</scope>
    <source>
        <strain evidence="1 2">Hp H-24</strain>
    </source>
</reference>
<accession>I9RWV5</accession>
<gene>
    <name evidence="1" type="ORF">HPHPH24_1671</name>
</gene>
<dbReference type="EMBL" id="AKOG01000008">
    <property type="protein sequence ID" value="EJB49104.1"/>
    <property type="molecule type" value="Genomic_DNA"/>
</dbReference>
<evidence type="ECO:0000313" key="1">
    <source>
        <dbReference type="EMBL" id="EJB49104.1"/>
    </source>
</evidence>
<proteinExistence type="predicted"/>
<dbReference type="Proteomes" id="UP000004761">
    <property type="component" value="Unassembled WGS sequence"/>
</dbReference>
<dbReference type="PATRIC" id="fig|992039.3.peg.1617"/>
<dbReference type="AlphaFoldDB" id="I9RWV5"/>
<evidence type="ECO:0008006" key="3">
    <source>
        <dbReference type="Google" id="ProtNLM"/>
    </source>
</evidence>
<evidence type="ECO:0000313" key="2">
    <source>
        <dbReference type="Proteomes" id="UP000004761"/>
    </source>
</evidence>
<sequence>MNENELTESEIFEEQFKKQKQAHNNSVVLESLKQDKKQAHNNSVVLESLKQDKKQAHNNSVVLEEQPSYISTGIKYLDNKIKSRSLSAFDYYMARKYLGMDLNVNLNGNLNITSENQTRVKNLTSATSKIYDGLKALNLGDRLIQKAQDNSGFFSALKRFANEKTNGFYGLSSDEAETMNALRNYSYSTARQMGGQLTNQKIKDAQEMTKFGFRSKEENTARLGENQGRLIQILEQDMNNLESLGGKVPENVSLELLKHKKRLEHIQKNQGRIKLKEYQRINPYSEHE</sequence>
<protein>
    <recommendedName>
        <fullName evidence="3">Coiled-coil domain-containing protein</fullName>
    </recommendedName>
</protein>
<comment type="caution">
    <text evidence="1">The sequence shown here is derived from an EMBL/GenBank/DDBJ whole genome shotgun (WGS) entry which is preliminary data.</text>
</comment>